<protein>
    <submittedName>
        <fullName evidence="2">Uncharacterized protein</fullName>
    </submittedName>
</protein>
<reference evidence="2 3" key="1">
    <citation type="submission" date="2024-09" db="EMBL/GenBank/DDBJ databases">
        <authorList>
            <person name="Sun Q."/>
            <person name="Mori K."/>
        </authorList>
    </citation>
    <scope>NUCLEOTIDE SEQUENCE [LARGE SCALE GENOMIC DNA]</scope>
    <source>
        <strain evidence="2 3">JCM 3143</strain>
    </source>
</reference>
<evidence type="ECO:0000313" key="3">
    <source>
        <dbReference type="Proteomes" id="UP001589532"/>
    </source>
</evidence>
<dbReference type="Proteomes" id="UP001589532">
    <property type="component" value="Unassembled WGS sequence"/>
</dbReference>
<keyword evidence="1" id="KW-0732">Signal</keyword>
<name>A0ABV5SBL6_9ACTN</name>
<feature type="chain" id="PRO_5046397705" evidence="1">
    <location>
        <begin position="33"/>
        <end position="74"/>
    </location>
</feature>
<evidence type="ECO:0000313" key="2">
    <source>
        <dbReference type="EMBL" id="MFB9628463.1"/>
    </source>
</evidence>
<accession>A0ABV5SBL6</accession>
<gene>
    <name evidence="2" type="ORF">ACFFSA_35740</name>
</gene>
<dbReference type="EMBL" id="JBHMBW010000045">
    <property type="protein sequence ID" value="MFB9628463.1"/>
    <property type="molecule type" value="Genomic_DNA"/>
</dbReference>
<organism evidence="2 3">
    <name type="scientific">Nonomuraea helvata</name>
    <dbReference type="NCBI Taxonomy" id="37484"/>
    <lineage>
        <taxon>Bacteria</taxon>
        <taxon>Bacillati</taxon>
        <taxon>Actinomycetota</taxon>
        <taxon>Actinomycetes</taxon>
        <taxon>Streptosporangiales</taxon>
        <taxon>Streptosporangiaceae</taxon>
        <taxon>Nonomuraea</taxon>
    </lineage>
</organism>
<dbReference type="RefSeq" id="WP_344987465.1">
    <property type="nucleotide sequence ID" value="NZ_BAAAXV010000001.1"/>
</dbReference>
<sequence>MLEDVRHRLAAGTLGVLATATLGAVASSPAYAATPQEVSTADSAQSDIRAALAMVTASSTATATADSVACIVAS</sequence>
<keyword evidence="3" id="KW-1185">Reference proteome</keyword>
<feature type="signal peptide" evidence="1">
    <location>
        <begin position="1"/>
        <end position="32"/>
    </location>
</feature>
<evidence type="ECO:0000256" key="1">
    <source>
        <dbReference type="SAM" id="SignalP"/>
    </source>
</evidence>
<proteinExistence type="predicted"/>
<comment type="caution">
    <text evidence="2">The sequence shown here is derived from an EMBL/GenBank/DDBJ whole genome shotgun (WGS) entry which is preliminary data.</text>
</comment>